<reference evidence="1" key="1">
    <citation type="submission" date="2021-02" db="EMBL/GenBank/DDBJ databases">
        <title>Distinct virome patterns of the invasive cane toad (Rhinella marina) across its native and introduced ranges.</title>
        <authorList>
            <person name="Russo A.G."/>
            <person name="Harding E.F."/>
            <person name="Yan G.J."/>
            <person name="Selechnik D."/>
            <person name="Ducatez S."/>
            <person name="DeVore J.L."/>
            <person name="Zhou J."/>
            <person name="Sarma R.R."/>
            <person name="Lee Y.P."/>
            <person name="Richardson M.F."/>
            <person name="Shine R."/>
            <person name="Rollins L.A."/>
            <person name="White P.A."/>
        </authorList>
    </citation>
    <scope>NUCLEOTIDE SEQUENCE</scope>
</reference>
<accession>A0A8F6YI65</accession>
<proteinExistence type="predicted"/>
<dbReference type="EMBL" id="MW582947">
    <property type="protein sequence ID" value="QXT57839.1"/>
    <property type="molecule type" value="Genomic_DNA"/>
</dbReference>
<name>A0A8F6YI65_9VIRU</name>
<evidence type="ECO:0000313" key="1">
    <source>
        <dbReference type="EMBL" id="QXT57839.1"/>
    </source>
</evidence>
<sequence length="97" mass="11014">MATFHICRDDNSFSFSGPLDFTTFETQVIHVTIHENNVNTVMTVTGFDSMFRLLKFFSDQAKMVSTQAKLFSDQVQQISDQAKLFSEHAGKTVPRFA</sequence>
<protein>
    <submittedName>
        <fullName evidence="1">Hypothetical membrane-like protein</fullName>
    </submittedName>
</protein>
<organism evidence="1">
    <name type="scientific">Rhinella marina erythrocytic-like virus</name>
    <dbReference type="NCBI Taxonomy" id="2859906"/>
    <lineage>
        <taxon>Viruses</taxon>
        <taxon>Varidnaviria</taxon>
        <taxon>Bamfordvirae</taxon>
        <taxon>Nucleocytoviricota</taxon>
        <taxon>Megaviricetes</taxon>
        <taxon>Pimascovirales</taxon>
        <taxon>Pimascovirales incertae sedis</taxon>
        <taxon>Iridoviridae</taxon>
    </lineage>
</organism>